<dbReference type="InterPro" id="IPR010732">
    <property type="entry name" value="T6SS_TssG-like"/>
</dbReference>
<name>A0A5E4YD44_9BURK</name>
<dbReference type="Proteomes" id="UP000333828">
    <property type="component" value="Unassembled WGS sequence"/>
</dbReference>
<dbReference type="AlphaFoldDB" id="A0A5E4YD44"/>
<dbReference type="Pfam" id="PF06996">
    <property type="entry name" value="T6SS_TssG"/>
    <property type="match status" value="1"/>
</dbReference>
<evidence type="ECO:0000313" key="1">
    <source>
        <dbReference type="EMBL" id="VVE46666.1"/>
    </source>
</evidence>
<keyword evidence="2" id="KW-1185">Reference proteome</keyword>
<gene>
    <name evidence="1" type="ORF">PIN31115_04425</name>
</gene>
<dbReference type="EMBL" id="CABPSI010000005">
    <property type="protein sequence ID" value="VVE46666.1"/>
    <property type="molecule type" value="Genomic_DNA"/>
</dbReference>
<sequence>MNLLTEHATHYEFFQLMRVLRRRLGGDANFAENVRFCANLGLSFTGRDIESIEMDADYRARVSVNFFGLYGTASPLPTFYTEDLLGEARRGHAAMRGVFDVLHNVLYPLLYRAWCKSRVWLTVAEHGDRHALDMLLALVGSALGRPHALRDQELLCYAGLFVNRTRSAAALAMLVRGVTAGAPVEVTTCVRNRVSLPAAHVCHLGRDASPRLGDAVLGTSIERRCGVIGVCIGPVGAHTFDALLPGATLWIKLRHAFAHFLREPARIQLTLLLRTDAVVPVRLGVPGFGRLGQSTWLAAHSKPSDQPDRWPPGAMTVTQAYRVSLPSWRSDEHLESC</sequence>
<accession>A0A5E4YD44</accession>
<organism evidence="1 2">
    <name type="scientific">Pandoraea iniqua</name>
    <dbReference type="NCBI Taxonomy" id="2508288"/>
    <lineage>
        <taxon>Bacteria</taxon>
        <taxon>Pseudomonadati</taxon>
        <taxon>Pseudomonadota</taxon>
        <taxon>Betaproteobacteria</taxon>
        <taxon>Burkholderiales</taxon>
        <taxon>Burkholderiaceae</taxon>
        <taxon>Pandoraea</taxon>
    </lineage>
</organism>
<dbReference type="PANTHER" id="PTHR35564:SF3">
    <property type="entry name" value="TYPE VI SECRETION SYSTEM BASEPLATE SUBUNIT TSSG"/>
    <property type="match status" value="1"/>
</dbReference>
<dbReference type="PANTHER" id="PTHR35564">
    <property type="match status" value="1"/>
</dbReference>
<evidence type="ECO:0000313" key="2">
    <source>
        <dbReference type="Proteomes" id="UP000333828"/>
    </source>
</evidence>
<proteinExistence type="predicted"/>
<reference evidence="1 2" key="1">
    <citation type="submission" date="2019-08" db="EMBL/GenBank/DDBJ databases">
        <authorList>
            <person name="Peeters C."/>
        </authorList>
    </citation>
    <scope>NUCLEOTIDE SEQUENCE [LARGE SCALE GENOMIC DNA]</scope>
    <source>
        <strain evidence="1 2">LMG 31115</strain>
    </source>
</reference>
<dbReference type="NCBIfam" id="TIGR03347">
    <property type="entry name" value="VI_chp_1"/>
    <property type="match status" value="1"/>
</dbReference>
<dbReference type="RefSeq" id="WP_150685905.1">
    <property type="nucleotide sequence ID" value="NZ_CABPSI010000005.1"/>
</dbReference>
<protein>
    <submittedName>
        <fullName evidence="1">Type VI secretion protein</fullName>
    </submittedName>
</protein>